<dbReference type="RefSeq" id="XP_016265155.1">
    <property type="nucleotide sequence ID" value="XM_016404150.1"/>
</dbReference>
<dbReference type="STRING" id="215243.A0A0D2EAE5"/>
<dbReference type="HOGENOM" id="CLU_046726_0_0_1"/>
<feature type="compositionally biased region" description="Pro residues" evidence="1">
    <location>
        <begin position="56"/>
        <end position="71"/>
    </location>
</feature>
<evidence type="ECO:0000313" key="3">
    <source>
        <dbReference type="EMBL" id="KIW44939.1"/>
    </source>
</evidence>
<feature type="signal peptide" evidence="2">
    <location>
        <begin position="1"/>
        <end position="22"/>
    </location>
</feature>
<feature type="region of interest" description="Disordered" evidence="1">
    <location>
        <begin position="24"/>
        <end position="74"/>
    </location>
</feature>
<evidence type="ECO:0000256" key="1">
    <source>
        <dbReference type="SAM" id="MobiDB-lite"/>
    </source>
</evidence>
<protein>
    <recommendedName>
        <fullName evidence="5">Ig-like domain-containing protein</fullName>
    </recommendedName>
</protein>
<dbReference type="OrthoDB" id="4121208at2759"/>
<gene>
    <name evidence="3" type="ORF">PV06_03373</name>
</gene>
<evidence type="ECO:0000256" key="2">
    <source>
        <dbReference type="SAM" id="SignalP"/>
    </source>
</evidence>
<evidence type="ECO:0008006" key="5">
    <source>
        <dbReference type="Google" id="ProtNLM"/>
    </source>
</evidence>
<dbReference type="VEuPathDB" id="FungiDB:PV06_03373"/>
<sequence length="565" mass="57812">MHINLLSSIAVVAVLLTSSVGAFRHDGKSHNHPNRRLLPRQVGPDGHYGGGQQSPPSSPQVFPIPTPPPPAGTMSTTVVASNSPVVPKYTVAVAAAASGGANGTDAVGWSYVFPTTVIQVPVATLCPGGGAEGPPLFTMAPASNTSVTEIANEVNNAVTDYVPLQVNATATLPGGKTTVFLSTSSSAVVRRGRKMTTSSTSISISTPDPAAASASASATASASNDMARIILDPSGCQTVYSPLTTQLCSTIVNPGGGMLPVQITDCDQWVTFSSERLSGGGGGRCSTTVTIGAPDDEEEEEEAGNRDASETGIESVDGGEATTSTSAWTATFTDPTAFYAAHWYDLVVASAAASPASTATAAGAAVATTMVPSSSAAPIPTLVRVENCFPFTTGSTTECMTSSERWSVTSTTRTTTESKLVTFEGLAAITSGTIRTTTTLSLSTILTMTSVVTDSSIVRSRIGESTSVTSTAAAVDSTVTIAMSTPTTKTWFVEAVSHTPSTDSMKPTATADPNLRLVSTSAGQDDLETTTTVVVKQTMTTMLQVTETKTHSVPTAAITPTMEKN</sequence>
<dbReference type="EMBL" id="KN847334">
    <property type="protein sequence ID" value="KIW44939.1"/>
    <property type="molecule type" value="Genomic_DNA"/>
</dbReference>
<feature type="region of interest" description="Disordered" evidence="1">
    <location>
        <begin position="281"/>
        <end position="322"/>
    </location>
</feature>
<keyword evidence="4" id="KW-1185">Reference proteome</keyword>
<keyword evidence="2" id="KW-0732">Signal</keyword>
<reference evidence="3 4" key="1">
    <citation type="submission" date="2015-01" db="EMBL/GenBank/DDBJ databases">
        <title>The Genome Sequence of Exophiala oligosperma CBS72588.</title>
        <authorList>
            <consortium name="The Broad Institute Genomics Platform"/>
            <person name="Cuomo C."/>
            <person name="de Hoog S."/>
            <person name="Gorbushina A."/>
            <person name="Stielow B."/>
            <person name="Teixiera M."/>
            <person name="Abouelleil A."/>
            <person name="Chapman S.B."/>
            <person name="Priest M."/>
            <person name="Young S.K."/>
            <person name="Wortman J."/>
            <person name="Nusbaum C."/>
            <person name="Birren B."/>
        </authorList>
    </citation>
    <scope>NUCLEOTIDE SEQUENCE [LARGE SCALE GENOMIC DNA]</scope>
    <source>
        <strain evidence="3 4">CBS 72588</strain>
    </source>
</reference>
<dbReference type="AlphaFoldDB" id="A0A0D2EAE5"/>
<name>A0A0D2EAE5_9EURO</name>
<proteinExistence type="predicted"/>
<dbReference type="GeneID" id="27355447"/>
<organism evidence="3 4">
    <name type="scientific">Exophiala oligosperma</name>
    <dbReference type="NCBI Taxonomy" id="215243"/>
    <lineage>
        <taxon>Eukaryota</taxon>
        <taxon>Fungi</taxon>
        <taxon>Dikarya</taxon>
        <taxon>Ascomycota</taxon>
        <taxon>Pezizomycotina</taxon>
        <taxon>Eurotiomycetes</taxon>
        <taxon>Chaetothyriomycetidae</taxon>
        <taxon>Chaetothyriales</taxon>
        <taxon>Herpotrichiellaceae</taxon>
        <taxon>Exophiala</taxon>
    </lineage>
</organism>
<evidence type="ECO:0000313" key="4">
    <source>
        <dbReference type="Proteomes" id="UP000053342"/>
    </source>
</evidence>
<accession>A0A0D2EAE5</accession>
<feature type="chain" id="PRO_5002256518" description="Ig-like domain-containing protein" evidence="2">
    <location>
        <begin position="23"/>
        <end position="565"/>
    </location>
</feature>
<dbReference type="Proteomes" id="UP000053342">
    <property type="component" value="Unassembled WGS sequence"/>
</dbReference>